<dbReference type="SUPFAM" id="SSF102405">
    <property type="entry name" value="MCP/YpsA-like"/>
    <property type="match status" value="1"/>
</dbReference>
<protein>
    <submittedName>
        <fullName evidence="1">LOG family protein</fullName>
    </submittedName>
</protein>
<evidence type="ECO:0000313" key="1">
    <source>
        <dbReference type="EMBL" id="HHP67191.1"/>
    </source>
</evidence>
<name>A0A7J3XX81_9CREN</name>
<comment type="caution">
    <text evidence="1">The sequence shown here is derived from an EMBL/GenBank/DDBJ whole genome shotgun (WGS) entry which is preliminary data.</text>
</comment>
<dbReference type="Pfam" id="PF18306">
    <property type="entry name" value="LDcluster4"/>
    <property type="match status" value="1"/>
</dbReference>
<reference evidence="1" key="1">
    <citation type="journal article" date="2020" name="mSystems">
        <title>Genome- and Community-Level Interaction Insights into Carbon Utilization and Element Cycling Functions of Hydrothermarchaeota in Hydrothermal Sediment.</title>
        <authorList>
            <person name="Zhou Z."/>
            <person name="Liu Y."/>
            <person name="Xu W."/>
            <person name="Pan J."/>
            <person name="Luo Z.H."/>
            <person name="Li M."/>
        </authorList>
    </citation>
    <scope>NUCLEOTIDE SEQUENCE [LARGE SCALE GENOMIC DNA]</scope>
    <source>
        <strain evidence="1">SpSt-110</strain>
    </source>
</reference>
<dbReference type="AlphaFoldDB" id="A0A7J3XX81"/>
<sequence>MYIGVAAHSGEPGPELAKATRRFIMLLREKCGLNHRIVVGGYWGLMRVVVDEALDKGFAVIVLPPVEEEDAPFPEKAIVVKTGLSFRGRSVALARSSDALVVLGGGSGCVQEAVTAYTEAKPVYALVGTGYPTDIIEKWPEYLDERRLAPVRKYRDIDHLVEDLCKEEAVKTRVVRALYG</sequence>
<organism evidence="1">
    <name type="scientific">Thermogladius calderae</name>
    <dbReference type="NCBI Taxonomy" id="1200300"/>
    <lineage>
        <taxon>Archaea</taxon>
        <taxon>Thermoproteota</taxon>
        <taxon>Thermoprotei</taxon>
        <taxon>Desulfurococcales</taxon>
        <taxon>Desulfurococcaceae</taxon>
        <taxon>Thermogladius</taxon>
    </lineage>
</organism>
<accession>A0A7J3XX81</accession>
<dbReference type="EMBL" id="DRYK01000003">
    <property type="protein sequence ID" value="HHP67191.1"/>
    <property type="molecule type" value="Genomic_DNA"/>
</dbReference>
<dbReference type="Gene3D" id="3.40.50.450">
    <property type="match status" value="1"/>
</dbReference>
<gene>
    <name evidence="1" type="ORF">ENM60_00085</name>
</gene>
<proteinExistence type="predicted"/>
<dbReference type="InterPro" id="IPR041164">
    <property type="entry name" value="LDcluster4"/>
</dbReference>